<protein>
    <submittedName>
        <fullName evidence="3">Putative G-patch domain protein</fullName>
    </submittedName>
</protein>
<feature type="domain" description="G-patch" evidence="2">
    <location>
        <begin position="131"/>
        <end position="179"/>
    </location>
</feature>
<dbReference type="PANTHER" id="PTHR20923">
    <property type="entry name" value="BAT4 PROTEIN-RELATED"/>
    <property type="match status" value="1"/>
</dbReference>
<dbReference type="Pfam" id="PF01585">
    <property type="entry name" value="G-patch"/>
    <property type="match status" value="1"/>
</dbReference>
<dbReference type="AlphaFoldDB" id="A0A165HB80"/>
<dbReference type="STRING" id="1328760.A0A165HB80"/>
<dbReference type="OrthoDB" id="20282at2759"/>
<evidence type="ECO:0000259" key="2">
    <source>
        <dbReference type="PROSITE" id="PS50174"/>
    </source>
</evidence>
<organism evidence="3 4">
    <name type="scientific">Xylona heveae (strain CBS 132557 / TC161)</name>
    <dbReference type="NCBI Taxonomy" id="1328760"/>
    <lineage>
        <taxon>Eukaryota</taxon>
        <taxon>Fungi</taxon>
        <taxon>Dikarya</taxon>
        <taxon>Ascomycota</taxon>
        <taxon>Pezizomycotina</taxon>
        <taxon>Xylonomycetes</taxon>
        <taxon>Xylonales</taxon>
        <taxon>Xylonaceae</taxon>
        <taxon>Xylona</taxon>
    </lineage>
</organism>
<keyword evidence="4" id="KW-1185">Reference proteome</keyword>
<reference evidence="3 4" key="1">
    <citation type="journal article" date="2016" name="Fungal Biol.">
        <title>The genome of Xylona heveae provides a window into fungal endophytism.</title>
        <authorList>
            <person name="Gazis R."/>
            <person name="Kuo A."/>
            <person name="Riley R."/>
            <person name="LaButti K."/>
            <person name="Lipzen A."/>
            <person name="Lin J."/>
            <person name="Amirebrahimi M."/>
            <person name="Hesse C.N."/>
            <person name="Spatafora J.W."/>
            <person name="Henrissat B."/>
            <person name="Hainaut M."/>
            <person name="Grigoriev I.V."/>
            <person name="Hibbett D.S."/>
        </authorList>
    </citation>
    <scope>NUCLEOTIDE SEQUENCE [LARGE SCALE GENOMIC DNA]</scope>
    <source>
        <strain evidence="3 4">TC161</strain>
    </source>
</reference>
<dbReference type="InterPro" id="IPR039146">
    <property type="entry name" value="GPANK1"/>
</dbReference>
<name>A0A165HB80_XYLHT</name>
<feature type="region of interest" description="Disordered" evidence="1">
    <location>
        <begin position="184"/>
        <end position="211"/>
    </location>
</feature>
<dbReference type="RefSeq" id="XP_018188800.1">
    <property type="nucleotide sequence ID" value="XM_018330977.1"/>
</dbReference>
<dbReference type="InParanoid" id="A0A165HB80"/>
<dbReference type="InterPro" id="IPR000467">
    <property type="entry name" value="G_patch_dom"/>
</dbReference>
<evidence type="ECO:0000313" key="3">
    <source>
        <dbReference type="EMBL" id="KZF23245.1"/>
    </source>
</evidence>
<dbReference type="GO" id="GO:0003676">
    <property type="term" value="F:nucleic acid binding"/>
    <property type="evidence" value="ECO:0007669"/>
    <property type="project" value="InterPro"/>
</dbReference>
<sequence length="232" mass="25845">MNEDEEYFVPLQDQRYFGAGIKRQRVQFVRANSAEATVQPPRQNAPSSSVGDRYLSIVLPKSAPVTPPNGGTEREELEPANDQEEIPKTCEICHLPLNPESSAESHNTPHETSIAHQVCLEHSHPPSHLDRGRLGLKYLSSYGWDPDSRQGLGSKGEGILNPLKGKVKNDTVGLGVKFSKDPKVNAAQKKPAAKLNAKQVRQQEEEGKKRRARLQEMFYRNEDLEKYLGPAA</sequence>
<proteinExistence type="predicted"/>
<evidence type="ECO:0000313" key="4">
    <source>
        <dbReference type="Proteomes" id="UP000076632"/>
    </source>
</evidence>
<feature type="compositionally biased region" description="Acidic residues" evidence="1">
    <location>
        <begin position="75"/>
        <end position="84"/>
    </location>
</feature>
<evidence type="ECO:0000256" key="1">
    <source>
        <dbReference type="SAM" id="MobiDB-lite"/>
    </source>
</evidence>
<dbReference type="EMBL" id="KV407457">
    <property type="protein sequence ID" value="KZF23245.1"/>
    <property type="molecule type" value="Genomic_DNA"/>
</dbReference>
<dbReference type="PROSITE" id="PS50174">
    <property type="entry name" value="G_PATCH"/>
    <property type="match status" value="1"/>
</dbReference>
<accession>A0A165HB80</accession>
<dbReference type="PANTHER" id="PTHR20923:SF1">
    <property type="entry name" value="G PATCH DOMAIN AND ANKYRIN REPEAT-CONTAINING PROTEIN 1"/>
    <property type="match status" value="1"/>
</dbReference>
<feature type="region of interest" description="Disordered" evidence="1">
    <location>
        <begin position="59"/>
        <end position="85"/>
    </location>
</feature>
<dbReference type="OMA" id="TYGWDPD"/>
<dbReference type="SMART" id="SM00443">
    <property type="entry name" value="G_patch"/>
    <property type="match status" value="1"/>
</dbReference>
<dbReference type="Proteomes" id="UP000076632">
    <property type="component" value="Unassembled WGS sequence"/>
</dbReference>
<gene>
    <name evidence="3" type="ORF">L228DRAFT_237828</name>
</gene>
<dbReference type="GeneID" id="28896114"/>